<gene>
    <name evidence="2" type="ORF">GOC83_07535</name>
</gene>
<comment type="caution">
    <text evidence="2">The sequence shown here is derived from an EMBL/GenBank/DDBJ whole genome shotgun (WGS) entry which is preliminary data.</text>
</comment>
<name>A0A847U3B9_9EURY</name>
<organism evidence="2 3">
    <name type="scientific">Haloarcula rubripromontorii</name>
    <dbReference type="NCBI Taxonomy" id="1705562"/>
    <lineage>
        <taxon>Archaea</taxon>
        <taxon>Methanobacteriati</taxon>
        <taxon>Methanobacteriota</taxon>
        <taxon>Stenosarchaea group</taxon>
        <taxon>Halobacteria</taxon>
        <taxon>Halobacteriales</taxon>
        <taxon>Haloarculaceae</taxon>
        <taxon>Haloarcula</taxon>
    </lineage>
</organism>
<dbReference type="EMBL" id="WOWB01000001">
    <property type="protein sequence ID" value="NLV05980.1"/>
    <property type="molecule type" value="Genomic_DNA"/>
</dbReference>
<dbReference type="OrthoDB" id="10436at2157"/>
<evidence type="ECO:0000259" key="1">
    <source>
        <dbReference type="Pfam" id="PF01522"/>
    </source>
</evidence>
<dbReference type="InterPro" id="IPR011330">
    <property type="entry name" value="Glyco_hydro/deAcase_b/a-brl"/>
</dbReference>
<feature type="domain" description="NodB homology" evidence="1">
    <location>
        <begin position="38"/>
        <end position="168"/>
    </location>
</feature>
<evidence type="ECO:0000313" key="2">
    <source>
        <dbReference type="EMBL" id="NLV05980.1"/>
    </source>
</evidence>
<reference evidence="2" key="1">
    <citation type="submission" date="2019-12" db="EMBL/GenBank/DDBJ databases">
        <title>The whole-genome sequencing of Haloarcula japonica strain pws8.</title>
        <authorList>
            <person name="Verma D.K."/>
            <person name="Gopal K."/>
            <person name="Prasad E.S."/>
        </authorList>
    </citation>
    <scope>NUCLEOTIDE SEQUENCE</scope>
    <source>
        <strain evidence="2">Pws8</strain>
    </source>
</reference>
<dbReference type="RefSeq" id="WP_080508810.1">
    <property type="nucleotide sequence ID" value="NZ_WOWB01000001.1"/>
</dbReference>
<dbReference type="GO" id="GO:0016810">
    <property type="term" value="F:hydrolase activity, acting on carbon-nitrogen (but not peptide) bonds"/>
    <property type="evidence" value="ECO:0007669"/>
    <property type="project" value="InterPro"/>
</dbReference>
<protein>
    <submittedName>
        <fullName evidence="2">Polysaccharide deacetylase family protein</fullName>
    </submittedName>
</protein>
<dbReference type="GO" id="GO:0005975">
    <property type="term" value="P:carbohydrate metabolic process"/>
    <property type="evidence" value="ECO:0007669"/>
    <property type="project" value="InterPro"/>
</dbReference>
<dbReference type="Gene3D" id="3.20.20.370">
    <property type="entry name" value="Glycoside hydrolase/deacetylase"/>
    <property type="match status" value="1"/>
</dbReference>
<accession>A0A847U3B9</accession>
<dbReference type="InterPro" id="IPR002509">
    <property type="entry name" value="NODB_dom"/>
</dbReference>
<dbReference type="SUPFAM" id="SSF88713">
    <property type="entry name" value="Glycoside hydrolase/deacetylase"/>
    <property type="match status" value="1"/>
</dbReference>
<evidence type="ECO:0000313" key="3">
    <source>
        <dbReference type="Proteomes" id="UP000610611"/>
    </source>
</evidence>
<sequence length="315" mass="35532">MRLTGSVVISLEVELGWAKHDLNEYDHLSEDRRTETRTLSNLLDWCESAEVPITFDVVGHLLLDACDGNHEGRPGDGWFDADPGTDVESDPLFYAPDMIDAICSSPVPHDVCTHTFSHTPCGEVTSETVDWELRRAQDAHDEFGIPWSRAFVPPRHSSAHERVLKQNGIDTVRTPEPCRLIQMNVGRRLYHNALSPYQPSDGRICDGTAVTPSTPYISLGCPNLSMGQLDPHPVFRLIPVSLRKQWHLRRLCRGVDRAIQSDATLHVWSHLWDLSNAHQRDIVERFIAYAGARQEQGEIDVLTMADFGRVIRQTN</sequence>
<proteinExistence type="predicted"/>
<dbReference type="Proteomes" id="UP000610611">
    <property type="component" value="Unassembled WGS sequence"/>
</dbReference>
<dbReference type="Pfam" id="PF01522">
    <property type="entry name" value="Polysacc_deac_1"/>
    <property type="match status" value="1"/>
</dbReference>
<dbReference type="AlphaFoldDB" id="A0A847U3B9"/>